<dbReference type="NCBIfam" id="NF040941">
    <property type="entry name" value="GGGWT_bact"/>
    <property type="match status" value="1"/>
</dbReference>
<evidence type="ECO:0000256" key="2">
    <source>
        <dbReference type="ARBA" id="ARBA00022734"/>
    </source>
</evidence>
<feature type="signal peptide" evidence="6">
    <location>
        <begin position="1"/>
        <end position="25"/>
    </location>
</feature>
<feature type="domain" description="Apple" evidence="7">
    <location>
        <begin position="27"/>
        <end position="104"/>
    </location>
</feature>
<sequence length="349" mass="40577">MRITLLFGWCFLVLFWFYTHNRVQGQCPAYSPKFVVQHGYRLYGHVITWLYAEKEVLCRLKCNLEKRCLTFNYEEATRVCELNDADDEKDLQETQGFVYGDMKKKRKSEVASTSTTPPTSRPGSSSLLAGHSCKKIKDLGDSRGDGEYWIDPGNTGQPFTVYCDMTTDGGGWTLIKRSNLTFIYRYSSEFDRNDYRAISNYSDARQNILTTAIQDLRITMGFDQLRYRCRKKRINRTLHIMTINDTAGYEVLDHLLVQPTWPTACNSFERLQDDTSILARNCIKWGDYFGNREVNRWGKSSNKGRHRVYNYVIVLEPNHRLAFMSGGPHYCDDSLPFASIGDFWELYVR</sequence>
<dbReference type="GO" id="GO:0070492">
    <property type="term" value="F:oligosaccharide binding"/>
    <property type="evidence" value="ECO:0007669"/>
    <property type="project" value="TreeGrafter"/>
</dbReference>
<dbReference type="Proteomes" id="UP000887567">
    <property type="component" value="Unplaced"/>
</dbReference>
<dbReference type="GO" id="GO:0005615">
    <property type="term" value="C:extracellular space"/>
    <property type="evidence" value="ECO:0007669"/>
    <property type="project" value="TreeGrafter"/>
</dbReference>
<dbReference type="KEGG" id="epa:114575341"/>
<dbReference type="GO" id="GO:0046872">
    <property type="term" value="F:metal ion binding"/>
    <property type="evidence" value="ECO:0007669"/>
    <property type="project" value="UniProtKB-KW"/>
</dbReference>
<dbReference type="Pfam" id="PF00024">
    <property type="entry name" value="PAN_1"/>
    <property type="match status" value="1"/>
</dbReference>
<dbReference type="InterPro" id="IPR036056">
    <property type="entry name" value="Fibrinogen-like_C"/>
</dbReference>
<evidence type="ECO:0000256" key="4">
    <source>
        <dbReference type="ARBA" id="ARBA00023157"/>
    </source>
</evidence>
<dbReference type="Pfam" id="PF00147">
    <property type="entry name" value="Fibrinogen_C"/>
    <property type="match status" value="1"/>
</dbReference>
<accession>A0A913YL30</accession>
<evidence type="ECO:0000259" key="8">
    <source>
        <dbReference type="PROSITE" id="PS51406"/>
    </source>
</evidence>
<evidence type="ECO:0000313" key="9">
    <source>
        <dbReference type="EnsemblMetazoa" id="XP_028515824.1"/>
    </source>
</evidence>
<keyword evidence="10" id="KW-1185">Reference proteome</keyword>
<evidence type="ECO:0000256" key="3">
    <source>
        <dbReference type="ARBA" id="ARBA00022837"/>
    </source>
</evidence>
<keyword evidence="6" id="KW-0732">Signal</keyword>
<keyword evidence="3" id="KW-0106">Calcium</keyword>
<evidence type="ECO:0008006" key="11">
    <source>
        <dbReference type="Google" id="ProtNLM"/>
    </source>
</evidence>
<feature type="compositionally biased region" description="Low complexity" evidence="5">
    <location>
        <begin position="112"/>
        <end position="126"/>
    </location>
</feature>
<evidence type="ECO:0000256" key="5">
    <source>
        <dbReference type="SAM" id="MobiDB-lite"/>
    </source>
</evidence>
<name>A0A913YL30_EXADI</name>
<dbReference type="PANTHER" id="PTHR16146:SF46">
    <property type="entry name" value="INTELECTIN-1A-RELATED"/>
    <property type="match status" value="1"/>
</dbReference>
<dbReference type="PANTHER" id="PTHR16146">
    <property type="entry name" value="INTELECTIN"/>
    <property type="match status" value="1"/>
</dbReference>
<dbReference type="InterPro" id="IPR002181">
    <property type="entry name" value="Fibrinogen_a/b/g_C_dom"/>
</dbReference>
<dbReference type="OrthoDB" id="5971203at2759"/>
<evidence type="ECO:0000259" key="7">
    <source>
        <dbReference type="PROSITE" id="PS50948"/>
    </source>
</evidence>
<dbReference type="GeneID" id="114575341"/>
<keyword evidence="2" id="KW-0430">Lectin</keyword>
<reference evidence="9" key="1">
    <citation type="submission" date="2022-11" db="UniProtKB">
        <authorList>
            <consortium name="EnsemblMetazoa"/>
        </authorList>
    </citation>
    <scope>IDENTIFICATION</scope>
</reference>
<dbReference type="InterPro" id="IPR014716">
    <property type="entry name" value="Fibrinogen_a/b/g_C_1"/>
</dbReference>
<feature type="domain" description="Fibrinogen C-terminal" evidence="8">
    <location>
        <begin position="124"/>
        <end position="177"/>
    </location>
</feature>
<keyword evidence="4" id="KW-1015">Disulfide bond</keyword>
<keyword evidence="1" id="KW-0479">Metal-binding</keyword>
<dbReference type="Gene3D" id="3.50.4.10">
    <property type="entry name" value="Hepatocyte Growth Factor"/>
    <property type="match status" value="1"/>
</dbReference>
<dbReference type="AlphaFoldDB" id="A0A913YL30"/>
<dbReference type="PROSITE" id="PS50948">
    <property type="entry name" value="PAN"/>
    <property type="match status" value="1"/>
</dbReference>
<evidence type="ECO:0000256" key="1">
    <source>
        <dbReference type="ARBA" id="ARBA00022723"/>
    </source>
</evidence>
<dbReference type="InterPro" id="IPR003609">
    <property type="entry name" value="Pan_app"/>
</dbReference>
<dbReference type="Gene3D" id="3.90.215.10">
    <property type="entry name" value="Gamma Fibrinogen, chain A, domain 1"/>
    <property type="match status" value="1"/>
</dbReference>
<proteinExistence type="predicted"/>
<organism evidence="9 10">
    <name type="scientific">Exaiptasia diaphana</name>
    <name type="common">Tropical sea anemone</name>
    <name type="synonym">Aiptasia pulchella</name>
    <dbReference type="NCBI Taxonomy" id="2652724"/>
    <lineage>
        <taxon>Eukaryota</taxon>
        <taxon>Metazoa</taxon>
        <taxon>Cnidaria</taxon>
        <taxon>Anthozoa</taxon>
        <taxon>Hexacorallia</taxon>
        <taxon>Actiniaria</taxon>
        <taxon>Aiptasiidae</taxon>
        <taxon>Exaiptasia</taxon>
    </lineage>
</organism>
<feature type="chain" id="PRO_5037642277" description="Fibrinogen C-terminal domain-containing protein" evidence="6">
    <location>
        <begin position="26"/>
        <end position="349"/>
    </location>
</feature>
<evidence type="ECO:0000313" key="10">
    <source>
        <dbReference type="Proteomes" id="UP000887567"/>
    </source>
</evidence>
<dbReference type="RefSeq" id="XP_028515824.1">
    <property type="nucleotide sequence ID" value="XM_028660023.1"/>
</dbReference>
<evidence type="ECO:0000256" key="6">
    <source>
        <dbReference type="SAM" id="SignalP"/>
    </source>
</evidence>
<dbReference type="SUPFAM" id="SSF56496">
    <property type="entry name" value="Fibrinogen C-terminal domain-like"/>
    <property type="match status" value="1"/>
</dbReference>
<protein>
    <recommendedName>
        <fullName evidence="11">Fibrinogen C-terminal domain-containing protein</fullName>
    </recommendedName>
</protein>
<dbReference type="EnsemblMetazoa" id="XM_028660023.1">
    <property type="protein sequence ID" value="XP_028515824.1"/>
    <property type="gene ID" value="LOC114575341"/>
</dbReference>
<dbReference type="PROSITE" id="PS51406">
    <property type="entry name" value="FIBRINOGEN_C_2"/>
    <property type="match status" value="1"/>
</dbReference>
<feature type="region of interest" description="Disordered" evidence="5">
    <location>
        <begin position="102"/>
        <end position="129"/>
    </location>
</feature>